<dbReference type="EMBL" id="JAENIJ010000001">
    <property type="protein sequence ID" value="MBK1880771.1"/>
    <property type="molecule type" value="Genomic_DNA"/>
</dbReference>
<dbReference type="PRINTS" id="PR00344">
    <property type="entry name" value="BCTRLSENSOR"/>
</dbReference>
<dbReference type="Pfam" id="PF00512">
    <property type="entry name" value="HisKA"/>
    <property type="match status" value="1"/>
</dbReference>
<dbReference type="FunFam" id="3.30.565.10:FF:000010">
    <property type="entry name" value="Sensor histidine kinase RcsC"/>
    <property type="match status" value="1"/>
</dbReference>
<keyword evidence="11 16" id="KW-1133">Transmembrane helix</keyword>
<dbReference type="CDD" id="cd16922">
    <property type="entry name" value="HATPase_EvgS-ArcB-TorS-like"/>
    <property type="match status" value="1"/>
</dbReference>
<evidence type="ECO:0000259" key="19">
    <source>
        <dbReference type="PROSITE" id="PS50112"/>
    </source>
</evidence>
<reference evidence="22" key="1">
    <citation type="submission" date="2021-01" db="EMBL/GenBank/DDBJ databases">
        <title>Modified the classification status of verrucomicrobia.</title>
        <authorList>
            <person name="Feng X."/>
        </authorList>
    </citation>
    <scope>NUCLEOTIDE SEQUENCE</scope>
    <source>
        <strain evidence="22">KCTC 22041</strain>
    </source>
</reference>
<dbReference type="PROSITE" id="PS50109">
    <property type="entry name" value="HIS_KIN"/>
    <property type="match status" value="1"/>
</dbReference>
<dbReference type="InterPro" id="IPR003594">
    <property type="entry name" value="HATPase_dom"/>
</dbReference>
<evidence type="ECO:0000313" key="22">
    <source>
        <dbReference type="EMBL" id="MBK1880771.1"/>
    </source>
</evidence>
<dbReference type="InterPro" id="IPR036097">
    <property type="entry name" value="HisK_dim/P_sf"/>
</dbReference>
<dbReference type="Proteomes" id="UP000603141">
    <property type="component" value="Unassembled WGS sequence"/>
</dbReference>
<dbReference type="Pfam" id="PF13426">
    <property type="entry name" value="PAS_9"/>
    <property type="match status" value="1"/>
</dbReference>
<comment type="caution">
    <text evidence="22">The sequence shown here is derived from an EMBL/GenBank/DDBJ whole genome shotgun (WGS) entry which is preliminary data.</text>
</comment>
<evidence type="ECO:0000256" key="7">
    <source>
        <dbReference type="ARBA" id="ARBA00022692"/>
    </source>
</evidence>
<keyword evidence="4" id="KW-1003">Cell membrane</keyword>
<feature type="domain" description="CHASE" evidence="21">
    <location>
        <begin position="149"/>
        <end position="338"/>
    </location>
</feature>
<evidence type="ECO:0000256" key="12">
    <source>
        <dbReference type="ARBA" id="ARBA00023012"/>
    </source>
</evidence>
<evidence type="ECO:0000256" key="5">
    <source>
        <dbReference type="ARBA" id="ARBA00022553"/>
    </source>
</evidence>
<feature type="transmembrane region" description="Helical" evidence="16">
    <location>
        <begin position="84"/>
        <end position="102"/>
    </location>
</feature>
<dbReference type="SUPFAM" id="SSF55785">
    <property type="entry name" value="PYP-like sensor domain (PAS domain)"/>
    <property type="match status" value="2"/>
</dbReference>
<dbReference type="GO" id="GO:0000155">
    <property type="term" value="F:phosphorelay sensor kinase activity"/>
    <property type="evidence" value="ECO:0007669"/>
    <property type="project" value="InterPro"/>
</dbReference>
<dbReference type="Gene3D" id="1.10.287.130">
    <property type="match status" value="1"/>
</dbReference>
<evidence type="ECO:0000256" key="1">
    <source>
        <dbReference type="ARBA" id="ARBA00000085"/>
    </source>
</evidence>
<keyword evidence="15" id="KW-0175">Coiled coil</keyword>
<keyword evidence="5 14" id="KW-0597">Phosphoprotein</keyword>
<dbReference type="Pfam" id="PF00072">
    <property type="entry name" value="Response_reg"/>
    <property type="match status" value="2"/>
</dbReference>
<proteinExistence type="predicted"/>
<dbReference type="Pfam" id="PF08447">
    <property type="entry name" value="PAS_3"/>
    <property type="match status" value="1"/>
</dbReference>
<dbReference type="PANTHER" id="PTHR45339:SF1">
    <property type="entry name" value="HYBRID SIGNAL TRANSDUCTION HISTIDINE KINASE J"/>
    <property type="match status" value="1"/>
</dbReference>
<dbReference type="InterPro" id="IPR042240">
    <property type="entry name" value="CHASE_sf"/>
</dbReference>
<keyword evidence="13 16" id="KW-0472">Membrane</keyword>
<dbReference type="SUPFAM" id="SSF52172">
    <property type="entry name" value="CheY-like"/>
    <property type="match status" value="2"/>
</dbReference>
<evidence type="ECO:0000256" key="2">
    <source>
        <dbReference type="ARBA" id="ARBA00004651"/>
    </source>
</evidence>
<dbReference type="InterPro" id="IPR003661">
    <property type="entry name" value="HisK_dim/P_dom"/>
</dbReference>
<dbReference type="InterPro" id="IPR001789">
    <property type="entry name" value="Sig_transdc_resp-reg_receiver"/>
</dbReference>
<evidence type="ECO:0000259" key="18">
    <source>
        <dbReference type="PROSITE" id="PS50110"/>
    </source>
</evidence>
<dbReference type="SMART" id="SM00387">
    <property type="entry name" value="HATPase_c"/>
    <property type="match status" value="1"/>
</dbReference>
<feature type="transmembrane region" description="Helical" evidence="16">
    <location>
        <begin position="390"/>
        <end position="414"/>
    </location>
</feature>
<feature type="transmembrane region" description="Helical" evidence="16">
    <location>
        <begin position="12"/>
        <end position="33"/>
    </location>
</feature>
<evidence type="ECO:0000256" key="15">
    <source>
        <dbReference type="SAM" id="Coils"/>
    </source>
</evidence>
<feature type="domain" description="PAS" evidence="19">
    <location>
        <begin position="436"/>
        <end position="502"/>
    </location>
</feature>
<comment type="catalytic activity">
    <reaction evidence="1">
        <text>ATP + protein L-histidine = ADP + protein N-phospho-L-histidine.</text>
        <dbReference type="EC" id="2.7.13.3"/>
    </reaction>
</comment>
<dbReference type="Pfam" id="PF02518">
    <property type="entry name" value="HATPase_c"/>
    <property type="match status" value="1"/>
</dbReference>
<dbReference type="InterPro" id="IPR011006">
    <property type="entry name" value="CheY-like_superfamily"/>
</dbReference>
<dbReference type="InterPro" id="IPR004358">
    <property type="entry name" value="Sig_transdc_His_kin-like_C"/>
</dbReference>
<dbReference type="InterPro" id="IPR000700">
    <property type="entry name" value="PAS-assoc_C"/>
</dbReference>
<dbReference type="GO" id="GO:0005524">
    <property type="term" value="F:ATP binding"/>
    <property type="evidence" value="ECO:0007669"/>
    <property type="project" value="UniProtKB-KW"/>
</dbReference>
<evidence type="ECO:0000256" key="3">
    <source>
        <dbReference type="ARBA" id="ARBA00012438"/>
    </source>
</evidence>
<keyword evidence="23" id="KW-1185">Reference proteome</keyword>
<dbReference type="RefSeq" id="WP_200266310.1">
    <property type="nucleotide sequence ID" value="NZ_JAENIJ010000001.1"/>
</dbReference>
<feature type="domain" description="Histidine kinase" evidence="17">
    <location>
        <begin position="725"/>
        <end position="946"/>
    </location>
</feature>
<evidence type="ECO:0000256" key="8">
    <source>
        <dbReference type="ARBA" id="ARBA00022741"/>
    </source>
</evidence>
<evidence type="ECO:0000256" key="13">
    <source>
        <dbReference type="ARBA" id="ARBA00023136"/>
    </source>
</evidence>
<dbReference type="FunFam" id="1.10.287.130:FF:000003">
    <property type="entry name" value="Histidine kinase"/>
    <property type="match status" value="1"/>
</dbReference>
<evidence type="ECO:0000256" key="6">
    <source>
        <dbReference type="ARBA" id="ARBA00022679"/>
    </source>
</evidence>
<dbReference type="InterPro" id="IPR013655">
    <property type="entry name" value="PAS_fold_3"/>
</dbReference>
<keyword evidence="12" id="KW-0902">Two-component regulatory system</keyword>
<dbReference type="InterPro" id="IPR000014">
    <property type="entry name" value="PAS"/>
</dbReference>
<evidence type="ECO:0000259" key="17">
    <source>
        <dbReference type="PROSITE" id="PS50109"/>
    </source>
</evidence>
<evidence type="ECO:0000313" key="23">
    <source>
        <dbReference type="Proteomes" id="UP000603141"/>
    </source>
</evidence>
<dbReference type="SMART" id="SM00448">
    <property type="entry name" value="REC"/>
    <property type="match status" value="2"/>
</dbReference>
<dbReference type="InterPro" id="IPR001610">
    <property type="entry name" value="PAC"/>
</dbReference>
<feature type="coiled-coil region" evidence="15">
    <location>
        <begin position="684"/>
        <end position="715"/>
    </location>
</feature>
<comment type="subcellular location">
    <subcellularLocation>
        <location evidence="2">Cell membrane</location>
        <topology evidence="2">Multi-pass membrane protein</topology>
    </subcellularLocation>
</comment>
<dbReference type="CDD" id="cd00130">
    <property type="entry name" value="PAS"/>
    <property type="match status" value="1"/>
</dbReference>
<dbReference type="InterPro" id="IPR005467">
    <property type="entry name" value="His_kinase_dom"/>
</dbReference>
<dbReference type="PANTHER" id="PTHR45339">
    <property type="entry name" value="HYBRID SIGNAL TRANSDUCTION HISTIDINE KINASE J"/>
    <property type="match status" value="1"/>
</dbReference>
<dbReference type="PROSITE" id="PS50839">
    <property type="entry name" value="CHASE"/>
    <property type="match status" value="1"/>
</dbReference>
<feature type="transmembrane region" description="Helical" evidence="16">
    <location>
        <begin position="39"/>
        <end position="63"/>
    </location>
</feature>
<evidence type="ECO:0000259" key="20">
    <source>
        <dbReference type="PROSITE" id="PS50113"/>
    </source>
</evidence>
<dbReference type="Gene3D" id="3.30.565.10">
    <property type="entry name" value="Histidine kinase-like ATPase, C-terminal domain"/>
    <property type="match status" value="1"/>
</dbReference>
<protein>
    <recommendedName>
        <fullName evidence="3">histidine kinase</fullName>
        <ecNumber evidence="3">2.7.13.3</ecNumber>
    </recommendedName>
</protein>
<feature type="domain" description="Response regulatory" evidence="18">
    <location>
        <begin position="965"/>
        <end position="1080"/>
    </location>
</feature>
<dbReference type="Pfam" id="PF03924">
    <property type="entry name" value="CHASE"/>
    <property type="match status" value="1"/>
</dbReference>
<evidence type="ECO:0000256" key="14">
    <source>
        <dbReference type="PROSITE-ProRule" id="PRU00169"/>
    </source>
</evidence>
<dbReference type="Gene3D" id="3.30.450.350">
    <property type="entry name" value="CHASE domain"/>
    <property type="match status" value="1"/>
</dbReference>
<evidence type="ECO:0000256" key="10">
    <source>
        <dbReference type="ARBA" id="ARBA00022840"/>
    </source>
</evidence>
<keyword evidence="9" id="KW-0418">Kinase</keyword>
<dbReference type="Gene3D" id="3.30.450.20">
    <property type="entry name" value="PAS domain"/>
    <property type="match status" value="2"/>
</dbReference>
<dbReference type="PROSITE" id="PS50113">
    <property type="entry name" value="PAC"/>
    <property type="match status" value="1"/>
</dbReference>
<dbReference type="EC" id="2.7.13.3" evidence="3"/>
<dbReference type="PROSITE" id="PS50110">
    <property type="entry name" value="RESPONSE_REGULATORY"/>
    <property type="match status" value="2"/>
</dbReference>
<dbReference type="InterPro" id="IPR036890">
    <property type="entry name" value="HATPase_C_sf"/>
</dbReference>
<dbReference type="SMART" id="SM00086">
    <property type="entry name" value="PAC"/>
    <property type="match status" value="1"/>
</dbReference>
<dbReference type="NCBIfam" id="TIGR00229">
    <property type="entry name" value="sensory_box"/>
    <property type="match status" value="1"/>
</dbReference>
<feature type="domain" description="PAC" evidence="20">
    <location>
        <begin position="508"/>
        <end position="562"/>
    </location>
</feature>
<sequence length="1230" mass="136259">MRGPINTLRLFVEILITIGVAEALVMFLLPVLAPGTSEVFEALLDAILLVLIAGPIIFFRCTAAIKNAKSGVEQTPMDTPSRSIWLMAGVLVAVGLMISFWSSRLVQKIYLNEAHERFDRLSERLEREIERRTNQIVYGLNGARGVYAASEEVDRDEFRRYVASRNLPKEFPGTLGMGFIERIERSDLDAFVQKERADNAPGFAVKTSGAAHDLYVIKYIEPLEQNREAWGYDIGSERVRREAVEKAIQTGNATITGGISLLQDHQKRVGFLYVVPVFKKGMPTSTAAEREANLLGFVYAPMVINDVFSGVTGFTENFIDFELFDGEEPKKSNLLLDADGHLMALEDAIGTPHYDGRRFRHTSSVLVGGHVWTLVTTTTEKFERYTQRDIPVAVGLTGIVITLLAAGIFVSLAMSRSRALKLAREMTSSLRATEAEARRLAMVADRTSNAVVICDTKGRIEWVNKGFTRISGYTLDEVIGKTPGSILQGELTDPETVKIMRDGIATHAGFDVEVINYHKNGEWYWLQVEVRALYDKSGEFAGFMAIESDITDRKASEQKLEANERRLVALTTHAPGVFFQFEVAPDGSRSFAFISAGFYELFGLNPAGLVNHPELLFEAIEQGQRDQVFENFEKAIQETRSWSDTFSTKSSISEIHWVDARSTVSVLDDGTKVWFGVFIDVTALQEARNTAEHLNERLVEAVDHAKEAAAHAEQANRAKSQFLAMMSHEIRTPMNGVIGMTSLLRDTPLNREQQEYAEIIRVSGENLLSLINDILDFSKIESGHMDLECEPFNIHECIESALDLFAPKASQKGIELYYEIADGVPVGLRGDVTRVRQILVNLVGNALKFTEQGEIDIAVQVSESDTGKKEIQFSVSDTGIGIPPEAKDRIFSAFSQVDSSTTRKYGGTGLGLTISKRLCEIMGGRMWFESPEGKGATFYFTVGAEWISTGRRSFVSEHTRIQGKRLLVVDDNEHGRRILSTLAMKWGMECIAVASGPEGLEALRTGGHFDLIISDMQMPDMDGVMFTQALREIPGCAEIPVILLSSIGRHPGPEVAHLFAASMTKPAKPSLLFNEIGRVLGYGEYKEPTSMTRPSKGAVETRSERILLAEDNSVNQKVALHMLGRLGYRADVAGNGLEVLEAMERIPYDIILMDVQMPEMSGIEATEQIRAKLGDKTKPWIIALTANAMEEDSKLCSEAGMNDFLGKPIKIQDLSSALDRARDEMDNASE</sequence>
<feature type="modified residue" description="4-aspartylphosphate" evidence="14">
    <location>
        <position position="1154"/>
    </location>
</feature>
<keyword evidence="7 16" id="KW-0812">Transmembrane</keyword>
<dbReference type="CDD" id="cd00082">
    <property type="entry name" value="HisKA"/>
    <property type="match status" value="1"/>
</dbReference>
<name>A0A934S4U6_9BACT</name>
<evidence type="ECO:0000256" key="9">
    <source>
        <dbReference type="ARBA" id="ARBA00022777"/>
    </source>
</evidence>
<keyword evidence="10" id="KW-0067">ATP-binding</keyword>
<dbReference type="SMART" id="SM01079">
    <property type="entry name" value="CHASE"/>
    <property type="match status" value="1"/>
</dbReference>
<organism evidence="22 23">
    <name type="scientific">Luteolibacter pohnpeiensis</name>
    <dbReference type="NCBI Taxonomy" id="454153"/>
    <lineage>
        <taxon>Bacteria</taxon>
        <taxon>Pseudomonadati</taxon>
        <taxon>Verrucomicrobiota</taxon>
        <taxon>Verrucomicrobiia</taxon>
        <taxon>Verrucomicrobiales</taxon>
        <taxon>Verrucomicrobiaceae</taxon>
        <taxon>Luteolibacter</taxon>
    </lineage>
</organism>
<dbReference type="AlphaFoldDB" id="A0A934S4U6"/>
<evidence type="ECO:0000259" key="21">
    <source>
        <dbReference type="PROSITE" id="PS50839"/>
    </source>
</evidence>
<keyword evidence="6" id="KW-0808">Transferase</keyword>
<dbReference type="InterPro" id="IPR035965">
    <property type="entry name" value="PAS-like_dom_sf"/>
</dbReference>
<feature type="modified residue" description="4-aspartylphosphate" evidence="14">
    <location>
        <position position="1015"/>
    </location>
</feature>
<dbReference type="PROSITE" id="PS50112">
    <property type="entry name" value="PAS"/>
    <property type="match status" value="1"/>
</dbReference>
<accession>A0A934S4U6</accession>
<evidence type="ECO:0000256" key="4">
    <source>
        <dbReference type="ARBA" id="ARBA00022475"/>
    </source>
</evidence>
<dbReference type="CDD" id="cd17546">
    <property type="entry name" value="REC_hyHK_CKI1_RcsC-like"/>
    <property type="match status" value="2"/>
</dbReference>
<gene>
    <name evidence="22" type="ORF">JIN85_00005</name>
</gene>
<evidence type="ECO:0000256" key="16">
    <source>
        <dbReference type="SAM" id="Phobius"/>
    </source>
</evidence>
<evidence type="ECO:0000256" key="11">
    <source>
        <dbReference type="ARBA" id="ARBA00022989"/>
    </source>
</evidence>
<keyword evidence="8" id="KW-0547">Nucleotide-binding</keyword>
<dbReference type="SUPFAM" id="SSF55874">
    <property type="entry name" value="ATPase domain of HSP90 chaperone/DNA topoisomerase II/histidine kinase"/>
    <property type="match status" value="1"/>
</dbReference>
<dbReference type="SUPFAM" id="SSF47384">
    <property type="entry name" value="Homodimeric domain of signal transducing histidine kinase"/>
    <property type="match status" value="1"/>
</dbReference>
<feature type="domain" description="Response regulatory" evidence="18">
    <location>
        <begin position="1105"/>
        <end position="1222"/>
    </location>
</feature>
<dbReference type="SMART" id="SM00388">
    <property type="entry name" value="HisKA"/>
    <property type="match status" value="1"/>
</dbReference>
<dbReference type="SMART" id="SM00091">
    <property type="entry name" value="PAS"/>
    <property type="match status" value="2"/>
</dbReference>
<dbReference type="InterPro" id="IPR006189">
    <property type="entry name" value="CHASE_dom"/>
</dbReference>
<dbReference type="Gene3D" id="3.40.50.2300">
    <property type="match status" value="2"/>
</dbReference>
<dbReference type="GO" id="GO:0005886">
    <property type="term" value="C:plasma membrane"/>
    <property type="evidence" value="ECO:0007669"/>
    <property type="project" value="UniProtKB-SubCell"/>
</dbReference>